<protein>
    <submittedName>
        <fullName evidence="1">ABC-type phosphate/phosphonate transport system substrate-binding protein</fullName>
    </submittedName>
</protein>
<gene>
    <name evidence="1" type="ORF">C7419_10244</name>
</gene>
<dbReference type="PANTHER" id="PTHR35841:SF1">
    <property type="entry name" value="PHOSPHONATES-BINDING PERIPLASMIC PROTEIN"/>
    <property type="match status" value="1"/>
</dbReference>
<dbReference type="PANTHER" id="PTHR35841">
    <property type="entry name" value="PHOSPHONATES-BINDING PERIPLASMIC PROTEIN"/>
    <property type="match status" value="1"/>
</dbReference>
<dbReference type="Proteomes" id="UP000245754">
    <property type="component" value="Unassembled WGS sequence"/>
</dbReference>
<dbReference type="AlphaFoldDB" id="A0A316ERC7"/>
<dbReference type="SUPFAM" id="SSF53850">
    <property type="entry name" value="Periplasmic binding protein-like II"/>
    <property type="match status" value="1"/>
</dbReference>
<dbReference type="Gene3D" id="3.40.190.10">
    <property type="entry name" value="Periplasmic binding protein-like II"/>
    <property type="match status" value="1"/>
</dbReference>
<evidence type="ECO:0000313" key="2">
    <source>
        <dbReference type="Proteomes" id="UP000245754"/>
    </source>
</evidence>
<comment type="caution">
    <text evidence="1">The sequence shown here is derived from an EMBL/GenBank/DDBJ whole genome shotgun (WGS) entry which is preliminary data.</text>
</comment>
<dbReference type="RefSeq" id="WP_258307954.1">
    <property type="nucleotide sequence ID" value="NZ_QGGT01000002.1"/>
</dbReference>
<reference evidence="1 2" key="1">
    <citation type="submission" date="2018-05" db="EMBL/GenBank/DDBJ databases">
        <title>Genomic Encyclopedia of Type Strains, Phase IV (KMG-V): Genome sequencing to study the core and pangenomes of soil and plant-associated prokaryotes.</title>
        <authorList>
            <person name="Whitman W."/>
        </authorList>
    </citation>
    <scope>NUCLEOTIDE SEQUENCE [LARGE SCALE GENOMIC DNA]</scope>
    <source>
        <strain evidence="1 2">SLV-132</strain>
    </source>
</reference>
<dbReference type="Pfam" id="PF12974">
    <property type="entry name" value="Phosphonate-bd"/>
    <property type="match status" value="1"/>
</dbReference>
<keyword evidence="2" id="KW-1185">Reference proteome</keyword>
<name>A0A316ERC7_9BURK</name>
<accession>A0A316ERC7</accession>
<sequence length="286" mass="30448">MPILERWVAALPMYNVSASLRADWLELIERVGEALARDGTASGAAGGAAISLRAVDPGEGHDALQAFWHRDDLLLSQTCGLPLVRGLAPHVRLIGTPRFDVPGCHRQRYRSALVVRAGGPRSLADCRGARAACNGPDSHSGMNALRHAVAPLVNADTHGGRFFSEIVLTGSHLASLAALGNDEADVAAIDCVTLAFAAEHHPELVAGVRQIGFTRPVPGLPFIASKRASVALVRRVRAALRSVLHERADLSARLHLGDVVRSTVADYLPIASMEREAQLRGYAQLA</sequence>
<proteinExistence type="predicted"/>
<dbReference type="EMBL" id="QGGT01000002">
    <property type="protein sequence ID" value="PWK34771.1"/>
    <property type="molecule type" value="Genomic_DNA"/>
</dbReference>
<evidence type="ECO:0000313" key="1">
    <source>
        <dbReference type="EMBL" id="PWK34771.1"/>
    </source>
</evidence>
<organism evidence="1 2">
    <name type="scientific">Cupriavidus plantarum</name>
    <dbReference type="NCBI Taxonomy" id="942865"/>
    <lineage>
        <taxon>Bacteria</taxon>
        <taxon>Pseudomonadati</taxon>
        <taxon>Pseudomonadota</taxon>
        <taxon>Betaproteobacteria</taxon>
        <taxon>Burkholderiales</taxon>
        <taxon>Burkholderiaceae</taxon>
        <taxon>Cupriavidus</taxon>
    </lineage>
</organism>